<dbReference type="Gene3D" id="2.60.34.10">
    <property type="entry name" value="Substrate Binding Domain Of DNAk, Chain A, domain 1"/>
    <property type="match status" value="1"/>
</dbReference>
<dbReference type="Gene3D" id="3.90.640.10">
    <property type="entry name" value="Actin, Chain A, domain 4"/>
    <property type="match status" value="1"/>
</dbReference>
<dbReference type="VEuPathDB" id="FungiDB:CC1G_05804"/>
<dbReference type="SUPFAM" id="SSF100920">
    <property type="entry name" value="Heat shock protein 70kD (HSP70), peptide-binding domain"/>
    <property type="match status" value="1"/>
</dbReference>
<comment type="caution">
    <text evidence="3">The sequence shown here is derived from an EMBL/GenBank/DDBJ whole genome shotgun (WGS) entry which is preliminary data.</text>
</comment>
<dbReference type="SUPFAM" id="SSF53067">
    <property type="entry name" value="Actin-like ATPase domain"/>
    <property type="match status" value="2"/>
</dbReference>
<gene>
    <name evidence="3" type="ORF">CC1G_05804</name>
</gene>
<evidence type="ECO:0000256" key="2">
    <source>
        <dbReference type="ARBA" id="ARBA00022840"/>
    </source>
</evidence>
<evidence type="ECO:0000256" key="1">
    <source>
        <dbReference type="ARBA" id="ARBA00022741"/>
    </source>
</evidence>
<keyword evidence="4" id="KW-1185">Reference proteome</keyword>
<dbReference type="PANTHER" id="PTHR45639">
    <property type="entry name" value="HSC70CB, ISOFORM G-RELATED"/>
    <property type="match status" value="1"/>
</dbReference>
<evidence type="ECO:0000313" key="4">
    <source>
        <dbReference type="Proteomes" id="UP000001861"/>
    </source>
</evidence>
<evidence type="ECO:0000313" key="3">
    <source>
        <dbReference type="EMBL" id="EAU87115.1"/>
    </source>
</evidence>
<dbReference type="InParanoid" id="A8NLE7"/>
<dbReference type="OrthoDB" id="29851at2759"/>
<dbReference type="FunCoup" id="A8NLE7">
    <property type="interactions" value="13"/>
</dbReference>
<keyword evidence="2" id="KW-0067">ATP-binding</keyword>
<dbReference type="PANTHER" id="PTHR45639:SF32">
    <property type="entry name" value="HEAT SHOCK PROTEIN PDR13"/>
    <property type="match status" value="1"/>
</dbReference>
<dbReference type="InterPro" id="IPR029047">
    <property type="entry name" value="HSP70_peptide-bd_sf"/>
</dbReference>
<dbReference type="Pfam" id="PF00012">
    <property type="entry name" value="HSP70"/>
    <property type="match status" value="2"/>
</dbReference>
<dbReference type="KEGG" id="cci:CC1G_05804"/>
<dbReference type="OMA" id="NAHNTIT"/>
<organism evidence="3 4">
    <name type="scientific">Coprinopsis cinerea (strain Okayama-7 / 130 / ATCC MYA-4618 / FGSC 9003)</name>
    <name type="common">Inky cap fungus</name>
    <name type="synonym">Hormographiella aspergillata</name>
    <dbReference type="NCBI Taxonomy" id="240176"/>
    <lineage>
        <taxon>Eukaryota</taxon>
        <taxon>Fungi</taxon>
        <taxon>Dikarya</taxon>
        <taxon>Basidiomycota</taxon>
        <taxon>Agaricomycotina</taxon>
        <taxon>Agaricomycetes</taxon>
        <taxon>Agaricomycetidae</taxon>
        <taxon>Agaricales</taxon>
        <taxon>Agaricineae</taxon>
        <taxon>Psathyrellaceae</taxon>
        <taxon>Coprinopsis</taxon>
    </lineage>
</organism>
<dbReference type="EMBL" id="AACS02000012">
    <property type="protein sequence ID" value="EAU87115.1"/>
    <property type="molecule type" value="Genomic_DNA"/>
</dbReference>
<dbReference type="GO" id="GO:0005634">
    <property type="term" value="C:nucleus"/>
    <property type="evidence" value="ECO:0007669"/>
    <property type="project" value="TreeGrafter"/>
</dbReference>
<sequence>MAAPNGSANAQEPAVEFNTLPPVLGINFGNTYASIADGLAEAIANEDGERQIACAISFHGEEIHYGTGAMHQLVKNSKNTILGFRNLIGKKFSEISQSSSPISAPVIQHPDIPDEPAYKVEILAPAPSPIPPSTQPSNVNTPLASKIGTPRSEPVPAERILTVSEVTTMFLANLLESAEDFLGKKVQTAVMTVPSWFTDVQREALEKAALAAGIPVKQLLDEPAAAAATSTTKEWSEDLPADRTQLVVDVGASGTSLSLLSIRQGLSYVLASSNTPGAGADQIDDRLIKFFAADFTKKTKTPLTVAPSTEVQDRRAEARLRLAIEHTKRTISASPGAATCSVESLKDGLDYTGSINRMRFDMVASPVYGAIADAVISLLSDAGVDAHEVDEIVYVGGTASLPGLDEHIILSGGFNEDVQTPFARGTVTGGGVGDPTTVLARGCAIQAALINDLPQNEESAEVVEAFHKPTKANQVKATSRTLGLLFPSNAPEHSDLGGVFVPVVQKETALPVRRTVQFAVGDSSRRVAFEVWEIKEGIRVEKIKGEPLEDDDEDEEPEETEVKHKITSKEVLLGALELEASKAVEVQFVVGIDGQLDVEARNVGGENAERLHVPAP</sequence>
<dbReference type="FunFam" id="3.90.640.10:FF:000021">
    <property type="entry name" value="Heat shock protein 14"/>
    <property type="match status" value="1"/>
</dbReference>
<dbReference type="RefSeq" id="XP_001834667.1">
    <property type="nucleotide sequence ID" value="XM_001834615.1"/>
</dbReference>
<dbReference type="GO" id="GO:0140662">
    <property type="term" value="F:ATP-dependent protein folding chaperone"/>
    <property type="evidence" value="ECO:0007669"/>
    <property type="project" value="InterPro"/>
</dbReference>
<accession>A8NLE7</accession>
<dbReference type="GO" id="GO:0005829">
    <property type="term" value="C:cytosol"/>
    <property type="evidence" value="ECO:0007669"/>
    <property type="project" value="TreeGrafter"/>
</dbReference>
<reference evidence="3 4" key="1">
    <citation type="journal article" date="2010" name="Proc. Natl. Acad. Sci. U.S.A.">
        <title>Insights into evolution of multicellular fungi from the assembled chromosomes of the mushroom Coprinopsis cinerea (Coprinus cinereus).</title>
        <authorList>
            <person name="Stajich J.E."/>
            <person name="Wilke S.K."/>
            <person name="Ahren D."/>
            <person name="Au C.H."/>
            <person name="Birren B.W."/>
            <person name="Borodovsky M."/>
            <person name="Burns C."/>
            <person name="Canback B."/>
            <person name="Casselton L.A."/>
            <person name="Cheng C.K."/>
            <person name="Deng J."/>
            <person name="Dietrich F.S."/>
            <person name="Fargo D.C."/>
            <person name="Farman M.L."/>
            <person name="Gathman A.C."/>
            <person name="Goldberg J."/>
            <person name="Guigo R."/>
            <person name="Hoegger P.J."/>
            <person name="Hooker J.B."/>
            <person name="Huggins A."/>
            <person name="James T.Y."/>
            <person name="Kamada T."/>
            <person name="Kilaru S."/>
            <person name="Kodira C."/>
            <person name="Kues U."/>
            <person name="Kupfer D."/>
            <person name="Kwan H.S."/>
            <person name="Lomsadze A."/>
            <person name="Li W."/>
            <person name="Lilly W.W."/>
            <person name="Ma L.J."/>
            <person name="Mackey A.J."/>
            <person name="Manning G."/>
            <person name="Martin F."/>
            <person name="Muraguchi H."/>
            <person name="Natvig D.O."/>
            <person name="Palmerini H."/>
            <person name="Ramesh M.A."/>
            <person name="Rehmeyer C.J."/>
            <person name="Roe B.A."/>
            <person name="Shenoy N."/>
            <person name="Stanke M."/>
            <person name="Ter-Hovhannisyan V."/>
            <person name="Tunlid A."/>
            <person name="Velagapudi R."/>
            <person name="Vision T.J."/>
            <person name="Zeng Q."/>
            <person name="Zolan M.E."/>
            <person name="Pukkila P.J."/>
        </authorList>
    </citation>
    <scope>NUCLEOTIDE SEQUENCE [LARGE SCALE GENOMIC DNA]</scope>
    <source>
        <strain evidence="4">Okayama-7 / 130 / ATCC MYA-4618 / FGSC 9003</strain>
    </source>
</reference>
<dbReference type="eggNOG" id="KOG0101">
    <property type="taxonomic scope" value="Eukaryota"/>
</dbReference>
<dbReference type="Gene3D" id="3.30.30.30">
    <property type="match status" value="1"/>
</dbReference>
<proteinExistence type="predicted"/>
<dbReference type="InterPro" id="IPR043129">
    <property type="entry name" value="ATPase_NBD"/>
</dbReference>
<dbReference type="AlphaFoldDB" id="A8NLE7"/>
<dbReference type="Proteomes" id="UP000001861">
    <property type="component" value="Unassembled WGS sequence"/>
</dbReference>
<keyword evidence="1" id="KW-0547">Nucleotide-binding</keyword>
<dbReference type="GeneID" id="6011184"/>
<dbReference type="STRING" id="240176.A8NLE7"/>
<name>A8NLE7_COPC7</name>
<protein>
    <submittedName>
        <fullName evidence="3">DnaK-type molecular chaperone bipA</fullName>
    </submittedName>
</protein>
<dbReference type="Gene3D" id="3.30.420.40">
    <property type="match status" value="2"/>
</dbReference>
<dbReference type="InterPro" id="IPR013126">
    <property type="entry name" value="Hsp_70_fam"/>
</dbReference>
<dbReference type="GO" id="GO:0005524">
    <property type="term" value="F:ATP binding"/>
    <property type="evidence" value="ECO:0007669"/>
    <property type="project" value="UniProtKB-KW"/>
</dbReference>